<organism evidence="3 4">
    <name type="scientific">Candidatus Proximibacter danicus</name>
    <dbReference type="NCBI Taxonomy" id="2954365"/>
    <lineage>
        <taxon>Bacteria</taxon>
        <taxon>Pseudomonadati</taxon>
        <taxon>Pseudomonadota</taxon>
        <taxon>Betaproteobacteria</taxon>
        <taxon>Candidatus Proximibacter</taxon>
    </lineage>
</organism>
<dbReference type="EMBL" id="JADJUC010000012">
    <property type="protein sequence ID" value="MBK8524655.1"/>
    <property type="molecule type" value="Genomic_DNA"/>
</dbReference>
<gene>
    <name evidence="3" type="ORF">IPL58_11480</name>
</gene>
<reference evidence="3" key="1">
    <citation type="submission" date="2020-10" db="EMBL/GenBank/DDBJ databases">
        <title>Connecting structure to function with the recovery of over 1000 high-quality activated sludge metagenome-assembled genomes encoding full-length rRNA genes using long-read sequencing.</title>
        <authorList>
            <person name="Singleton C.M."/>
            <person name="Petriglieri F."/>
            <person name="Kristensen J.M."/>
            <person name="Kirkegaard R.H."/>
            <person name="Michaelsen T.Y."/>
            <person name="Andersen M.H."/>
            <person name="Karst S.M."/>
            <person name="Dueholm M.S."/>
            <person name="Nielsen P.H."/>
            <person name="Albertsen M."/>
        </authorList>
    </citation>
    <scope>NUCLEOTIDE SEQUENCE</scope>
    <source>
        <strain evidence="3">Hirt_18-Q3-R61-65_BATAC.395</strain>
    </source>
</reference>
<dbReference type="PANTHER" id="PTHR44086:SF10">
    <property type="entry name" value="THIOSULFATE SULFURTRANSFERASE_RHODANESE-LIKE DOMAIN-CONTAINING PROTEIN 3"/>
    <property type="match status" value="1"/>
</dbReference>
<dbReference type="InterPro" id="IPR001763">
    <property type="entry name" value="Rhodanese-like_dom"/>
</dbReference>
<name>A0A9D7PQY6_9PROT</name>
<protein>
    <submittedName>
        <fullName evidence="3">Rhodanese-like domain-containing protein</fullName>
    </submittedName>
</protein>
<comment type="caution">
    <text evidence="3">The sequence shown here is derived from an EMBL/GenBank/DDBJ whole genome shotgun (WGS) entry which is preliminary data.</text>
</comment>
<feature type="chain" id="PRO_5039128410" evidence="1">
    <location>
        <begin position="21"/>
        <end position="147"/>
    </location>
</feature>
<dbReference type="AlphaFoldDB" id="A0A9D7PQY6"/>
<dbReference type="PANTHER" id="PTHR44086">
    <property type="entry name" value="THIOSULFATE SULFURTRANSFERASE RDL2, MITOCHONDRIAL-RELATED"/>
    <property type="match status" value="1"/>
</dbReference>
<dbReference type="CDD" id="cd00158">
    <property type="entry name" value="RHOD"/>
    <property type="match status" value="1"/>
</dbReference>
<evidence type="ECO:0000256" key="1">
    <source>
        <dbReference type="SAM" id="SignalP"/>
    </source>
</evidence>
<dbReference type="Pfam" id="PF00581">
    <property type="entry name" value="Rhodanese"/>
    <property type="match status" value="1"/>
</dbReference>
<dbReference type="SMART" id="SM00450">
    <property type="entry name" value="RHOD"/>
    <property type="match status" value="1"/>
</dbReference>
<dbReference type="Proteomes" id="UP000886689">
    <property type="component" value="Unassembled WGS sequence"/>
</dbReference>
<dbReference type="GO" id="GO:0004792">
    <property type="term" value="F:thiosulfate-cyanide sulfurtransferase activity"/>
    <property type="evidence" value="ECO:0007669"/>
    <property type="project" value="TreeGrafter"/>
</dbReference>
<evidence type="ECO:0000313" key="4">
    <source>
        <dbReference type="Proteomes" id="UP000886689"/>
    </source>
</evidence>
<feature type="signal peptide" evidence="1">
    <location>
        <begin position="1"/>
        <end position="20"/>
    </location>
</feature>
<sequence>MIRKLLVSFAAALLAMSAQADIVDIDNAELARLAISGVPVIDIRTEGEWKESGIVPGSRLITLFDEKGRPDPAWLEKVKGVAKPDQPVIIICRSGNRTKAGSQMLVQQGGYQKVYNVKDGIRGWAKEGRMMSPASTAVAACPAGARC</sequence>
<dbReference type="Gene3D" id="3.40.250.10">
    <property type="entry name" value="Rhodanese-like domain"/>
    <property type="match status" value="1"/>
</dbReference>
<dbReference type="SUPFAM" id="SSF52821">
    <property type="entry name" value="Rhodanese/Cell cycle control phosphatase"/>
    <property type="match status" value="1"/>
</dbReference>
<accession>A0A9D7PQY6</accession>
<evidence type="ECO:0000313" key="3">
    <source>
        <dbReference type="EMBL" id="MBK8524655.1"/>
    </source>
</evidence>
<feature type="domain" description="Rhodanese" evidence="2">
    <location>
        <begin position="34"/>
        <end position="133"/>
    </location>
</feature>
<evidence type="ECO:0000259" key="2">
    <source>
        <dbReference type="PROSITE" id="PS50206"/>
    </source>
</evidence>
<dbReference type="PROSITE" id="PS50206">
    <property type="entry name" value="RHODANESE_3"/>
    <property type="match status" value="1"/>
</dbReference>
<proteinExistence type="predicted"/>
<keyword evidence="1" id="KW-0732">Signal</keyword>
<dbReference type="InterPro" id="IPR036873">
    <property type="entry name" value="Rhodanese-like_dom_sf"/>
</dbReference>